<feature type="coiled-coil region" evidence="1">
    <location>
        <begin position="328"/>
        <end position="400"/>
    </location>
</feature>
<evidence type="ECO:0000256" key="1">
    <source>
        <dbReference type="SAM" id="Coils"/>
    </source>
</evidence>
<keyword evidence="1" id="KW-0175">Coiled coil</keyword>
<organism evidence="3 4">
    <name type="scientific">Mytilus coruscus</name>
    <name type="common">Sea mussel</name>
    <dbReference type="NCBI Taxonomy" id="42192"/>
    <lineage>
        <taxon>Eukaryota</taxon>
        <taxon>Metazoa</taxon>
        <taxon>Spiralia</taxon>
        <taxon>Lophotrochozoa</taxon>
        <taxon>Mollusca</taxon>
        <taxon>Bivalvia</taxon>
        <taxon>Autobranchia</taxon>
        <taxon>Pteriomorphia</taxon>
        <taxon>Mytilida</taxon>
        <taxon>Mytiloidea</taxon>
        <taxon>Mytilidae</taxon>
        <taxon>Mytilinae</taxon>
        <taxon>Mytilus</taxon>
    </lineage>
</organism>
<feature type="compositionally biased region" description="Polar residues" evidence="2">
    <location>
        <begin position="105"/>
        <end position="123"/>
    </location>
</feature>
<dbReference type="EMBL" id="CACVKT020001373">
    <property type="protein sequence ID" value="CAC5367673.1"/>
    <property type="molecule type" value="Genomic_DNA"/>
</dbReference>
<feature type="region of interest" description="Disordered" evidence="2">
    <location>
        <begin position="504"/>
        <end position="557"/>
    </location>
</feature>
<sequence length="557" mass="64441">MIYYYQQLNSENNNITVKTVQDQDKKGLIISMIFRMYIDQTHVYTLSVYYTTCRLLVNGKDTDRFMKTDLPNIHNTIKNVVLNGNRVSLQTLNNQLEEQLQQLSSMRNSTTNSSQDSSINTHHTVTHKDTSISKQNSETISIKCIKCRRNVQTRGVYCTNGKHWIHYRCGHLTEDDIHKIENSTRDNTYTCKICTEPSVSNNITPNLMLKSPPEIECLHSARDILNEELQLDCCICDLQIDGDIINCEVCTLPCHQMCITRNKENDDTNICTNCIGNMDQRTDLPNSTEQDDVIISTPATPLNSNSMRNDDEENTTVKSTYNSNNTAIIQKENIIDQKEIKQAELRQRETKIRKREEEVKVRERMLEESRNERTWFQSHIHKLESRIKELERSNEILRKEVQLIHRPENNNPSIVHTNQDDQHVRSTQKDNNHLLNNLQDRVSNFILRQIDTQLSKMEENFNLENEKLDKTPPKTTQAPSSSQVKNVDIPQQYKAKPSVQLDSGMNFEEHNTPSLSRNGHLPQYTGSVNSTRPKISQNMMGQPVSNNPTNHIRTILF</sequence>
<feature type="region of interest" description="Disordered" evidence="2">
    <location>
        <begin position="463"/>
        <end position="485"/>
    </location>
</feature>
<protein>
    <recommendedName>
        <fullName evidence="5">PHD-type domain-containing protein</fullName>
    </recommendedName>
</protein>
<dbReference type="Proteomes" id="UP000507470">
    <property type="component" value="Unassembled WGS sequence"/>
</dbReference>
<accession>A0A6J8AIV4</accession>
<dbReference type="Gene3D" id="3.30.40.10">
    <property type="entry name" value="Zinc/RING finger domain, C3HC4 (zinc finger)"/>
    <property type="match status" value="1"/>
</dbReference>
<keyword evidence="4" id="KW-1185">Reference proteome</keyword>
<feature type="region of interest" description="Disordered" evidence="2">
    <location>
        <begin position="105"/>
        <end position="132"/>
    </location>
</feature>
<evidence type="ECO:0008006" key="5">
    <source>
        <dbReference type="Google" id="ProtNLM"/>
    </source>
</evidence>
<feature type="compositionally biased region" description="Basic and acidic residues" evidence="2">
    <location>
        <begin position="463"/>
        <end position="472"/>
    </location>
</feature>
<evidence type="ECO:0000313" key="4">
    <source>
        <dbReference type="Proteomes" id="UP000507470"/>
    </source>
</evidence>
<evidence type="ECO:0000256" key="2">
    <source>
        <dbReference type="SAM" id="MobiDB-lite"/>
    </source>
</evidence>
<feature type="region of interest" description="Disordered" evidence="2">
    <location>
        <begin position="297"/>
        <end position="316"/>
    </location>
</feature>
<evidence type="ECO:0000313" key="3">
    <source>
        <dbReference type="EMBL" id="CAC5367673.1"/>
    </source>
</evidence>
<gene>
    <name evidence="3" type="ORF">MCOR_7485</name>
</gene>
<feature type="compositionally biased region" description="Polar residues" evidence="2">
    <location>
        <begin position="524"/>
        <end position="557"/>
    </location>
</feature>
<feature type="compositionally biased region" description="Polar residues" evidence="2">
    <location>
        <begin position="473"/>
        <end position="485"/>
    </location>
</feature>
<feature type="compositionally biased region" description="Polar residues" evidence="2">
    <location>
        <begin position="297"/>
        <end position="307"/>
    </location>
</feature>
<dbReference type="InterPro" id="IPR013083">
    <property type="entry name" value="Znf_RING/FYVE/PHD"/>
</dbReference>
<name>A0A6J8AIV4_MYTCO</name>
<proteinExistence type="predicted"/>
<reference evidence="3 4" key="1">
    <citation type="submission" date="2020-06" db="EMBL/GenBank/DDBJ databases">
        <authorList>
            <person name="Li R."/>
            <person name="Bekaert M."/>
        </authorList>
    </citation>
    <scope>NUCLEOTIDE SEQUENCE [LARGE SCALE GENOMIC DNA]</scope>
    <source>
        <strain evidence="4">wild</strain>
    </source>
</reference>
<dbReference type="OrthoDB" id="6195124at2759"/>
<dbReference type="AlphaFoldDB" id="A0A6J8AIV4"/>